<dbReference type="STRING" id="1508404.JMA_06170"/>
<dbReference type="AlphaFoldDB" id="A0A0B5APD2"/>
<dbReference type="InterPro" id="IPR011055">
    <property type="entry name" value="Dup_hybrid_motif"/>
</dbReference>
<dbReference type="PANTHER" id="PTHR21666:SF289">
    <property type="entry name" value="L-ALA--D-GLU ENDOPEPTIDASE"/>
    <property type="match status" value="1"/>
</dbReference>
<keyword evidence="5" id="KW-1185">Reference proteome</keyword>
<dbReference type="Proteomes" id="UP000031449">
    <property type="component" value="Chromosome"/>
</dbReference>
<dbReference type="PANTHER" id="PTHR21666">
    <property type="entry name" value="PEPTIDASE-RELATED"/>
    <property type="match status" value="1"/>
</dbReference>
<dbReference type="EMBL" id="CP009416">
    <property type="protein sequence ID" value="AJD89934.1"/>
    <property type="molecule type" value="Genomic_DNA"/>
</dbReference>
<accession>A0A0B5APD2</accession>
<dbReference type="SUPFAM" id="SSF53955">
    <property type="entry name" value="Lysozyme-like"/>
    <property type="match status" value="1"/>
</dbReference>
<feature type="chain" id="PRO_5002112233" description="M23ase beta-sheet core domain-containing protein" evidence="2">
    <location>
        <begin position="21"/>
        <end position="314"/>
    </location>
</feature>
<evidence type="ECO:0000313" key="4">
    <source>
        <dbReference type="EMBL" id="AJD89934.1"/>
    </source>
</evidence>
<sequence length="314" mass="35802">MKTFLAATLSFLLFYSTALAEENRQTLLNERLIYYTAYHHQGVPWYYLAAIDQFERNIQPLRQDIEKKDGPLALTIPADRWFGPLHPDQSNLSPYFIGFFGGIGQDANGDGKADPNDPEDIFGSMADYINSYGSFKDALHAYYERKESVSQIMTIAELYQQFNTLDLYTHVFPLQKDYLYSYRSTWGGKRGWGGRRMHEGTDLFAGYGTPVLATTYGKIEALEWNDYGGWRVGLRDIHNVYHYYAHLSSFKEGLKQGDIVKAGDLIGYVGSSGYGKEGTSGKFPPHLHYGMYIDNGKNQWAYDPTPSLRKWESS</sequence>
<evidence type="ECO:0000313" key="5">
    <source>
        <dbReference type="Proteomes" id="UP000031449"/>
    </source>
</evidence>
<name>A0A0B5APD2_9BACL</name>
<protein>
    <recommendedName>
        <fullName evidence="3">M23ase beta-sheet core domain-containing protein</fullName>
    </recommendedName>
</protein>
<organism evidence="4 5">
    <name type="scientific">Jeotgalibacillus malaysiensis</name>
    <dbReference type="NCBI Taxonomy" id="1508404"/>
    <lineage>
        <taxon>Bacteria</taxon>
        <taxon>Bacillati</taxon>
        <taxon>Bacillota</taxon>
        <taxon>Bacilli</taxon>
        <taxon>Bacillales</taxon>
        <taxon>Caryophanaceae</taxon>
        <taxon>Jeotgalibacillus</taxon>
    </lineage>
</organism>
<evidence type="ECO:0000256" key="2">
    <source>
        <dbReference type="SAM" id="SignalP"/>
    </source>
</evidence>
<dbReference type="HOGENOM" id="CLU_849020_0_0_9"/>
<dbReference type="OrthoDB" id="9810477at2"/>
<evidence type="ECO:0000256" key="1">
    <source>
        <dbReference type="ARBA" id="ARBA00022729"/>
    </source>
</evidence>
<dbReference type="Pfam" id="PF01551">
    <property type="entry name" value="Peptidase_M23"/>
    <property type="match status" value="1"/>
</dbReference>
<reference evidence="4 5" key="1">
    <citation type="submission" date="2014-08" db="EMBL/GenBank/DDBJ databases">
        <title>Complete genome of a marine bacteria Jeotgalibacillus malaysiensis.</title>
        <authorList>
            <person name="Yaakop A.S."/>
            <person name="Chan K.-G."/>
            <person name="Goh K.M."/>
        </authorList>
    </citation>
    <scope>NUCLEOTIDE SEQUENCE [LARGE SCALE GENOMIC DNA]</scope>
    <source>
        <strain evidence="4 5">D5</strain>
    </source>
</reference>
<dbReference type="InterPro" id="IPR023346">
    <property type="entry name" value="Lysozyme-like_dom_sf"/>
</dbReference>
<dbReference type="KEGG" id="jeo:JMA_06170"/>
<dbReference type="InterPro" id="IPR016047">
    <property type="entry name" value="M23ase_b-sheet_dom"/>
</dbReference>
<dbReference type="InterPro" id="IPR050570">
    <property type="entry name" value="Cell_wall_metabolism_enzyme"/>
</dbReference>
<evidence type="ECO:0000259" key="3">
    <source>
        <dbReference type="Pfam" id="PF01551"/>
    </source>
</evidence>
<proteinExistence type="predicted"/>
<dbReference type="Gene3D" id="2.70.70.10">
    <property type="entry name" value="Glucose Permease (Domain IIA)"/>
    <property type="match status" value="1"/>
</dbReference>
<dbReference type="GO" id="GO:0004222">
    <property type="term" value="F:metalloendopeptidase activity"/>
    <property type="evidence" value="ECO:0007669"/>
    <property type="project" value="TreeGrafter"/>
</dbReference>
<dbReference type="BioCyc" id="JESP1508404:G14D9-9834-MONOMER"/>
<dbReference type="SUPFAM" id="SSF51261">
    <property type="entry name" value="Duplicated hybrid motif"/>
    <property type="match status" value="1"/>
</dbReference>
<feature type="domain" description="M23ase beta-sheet core" evidence="3">
    <location>
        <begin position="196"/>
        <end position="295"/>
    </location>
</feature>
<dbReference type="CDD" id="cd12797">
    <property type="entry name" value="M23_peptidase"/>
    <property type="match status" value="1"/>
</dbReference>
<gene>
    <name evidence="4" type="ORF">JMA_06170</name>
</gene>
<feature type="signal peptide" evidence="2">
    <location>
        <begin position="1"/>
        <end position="20"/>
    </location>
</feature>
<keyword evidence="1 2" id="KW-0732">Signal</keyword>